<dbReference type="GO" id="GO:0005886">
    <property type="term" value="C:plasma membrane"/>
    <property type="evidence" value="ECO:0007669"/>
    <property type="project" value="UniProtKB-SubCell"/>
</dbReference>
<dbReference type="InterPro" id="IPR042089">
    <property type="entry name" value="Peptidase_M13_dom_2"/>
</dbReference>
<comment type="similarity">
    <text evidence="2">Belongs to the peptidase M13 family.</text>
</comment>
<feature type="domain" description="Peptidase M13 N-terminal" evidence="4">
    <location>
        <begin position="47"/>
        <end position="315"/>
    </location>
</feature>
<comment type="subcellular location">
    <subcellularLocation>
        <location evidence="1">Cell membrane</location>
        <topology evidence="1">Single-pass type II membrane protein</topology>
    </subcellularLocation>
</comment>
<dbReference type="GeneID" id="115621785"/>
<gene>
    <name evidence="6" type="primary">LOC115621785</name>
</gene>
<dbReference type="InterPro" id="IPR008753">
    <property type="entry name" value="Peptidase_M13_N"/>
</dbReference>
<dbReference type="Gene3D" id="3.40.390.10">
    <property type="entry name" value="Collagenase (Catalytic Domain)"/>
    <property type="match status" value="1"/>
</dbReference>
<sequence>MICGKLQVLLLVCVPLVCAVDISANIENDVLHFSYELERLLDSQKQPCQDFYGYVCSRTANLSESLRDQRLQHEEQRFERFIAAANEDKLQDMELKLKNFYKSCKISRDSSALMNSYLYQTSGGWPALETTVARQRTNQTWLMLLAHFHETGVGRFFGTRISMRSNKRIVELQTDATRRHTLSRFEQLVGEVMRSYAVHKNRMPVVALEVLNLERSRRDILKSNVSDDQVEFTYESFKRSALGNVSRSMNWDTYFKKLLGKPLKPSDSIVFKELPKLLAILTLLENTSPSRLLNWLWIDYLIDIADLDCHQLTKNQLNDIYVHVVQYASSDRATMAAMYAAIGKANKEQLSNSSWIDEMSQQSSQQFLGRVMHLTLNGDDQLDASYSPLSIDKFNFYRNMEQLHRFQANQQRHQRTQPPSPVAQDVKEYEQVFRTVNMLLDTQTLTTPLNYLLVGEHFARSLLAAGSSSRTPGAWRSMDSERAFSKFQRCTGRGLSAEARSKINANDVLLSLLAQKQTLHCYNEWFSQEASAPLQTRLNEVLAVGRLRLTLKRLYFIGSTLVSCGQGALQQEQKRHLLDVVLRNSPEFSEAFSCRAGEPLYVQQHRCLS</sequence>
<feature type="signal peptide" evidence="3">
    <location>
        <begin position="1"/>
        <end position="19"/>
    </location>
</feature>
<accession>A0A6J2T5U9</accession>
<dbReference type="RefSeq" id="XP_030371404.1">
    <property type="nucleotide sequence ID" value="XM_030515544.1"/>
</dbReference>
<name>A0A6J2T5U9_DROLE</name>
<dbReference type="AlphaFoldDB" id="A0A6J2T5U9"/>
<proteinExistence type="inferred from homology"/>
<dbReference type="PANTHER" id="PTHR11733">
    <property type="entry name" value="ZINC METALLOPROTEASE FAMILY M13 NEPRILYSIN-RELATED"/>
    <property type="match status" value="1"/>
</dbReference>
<dbReference type="OrthoDB" id="7945029at2759"/>
<evidence type="ECO:0000313" key="5">
    <source>
        <dbReference type="Proteomes" id="UP000504634"/>
    </source>
</evidence>
<dbReference type="Pfam" id="PF05649">
    <property type="entry name" value="Peptidase_M13_N"/>
    <property type="match status" value="1"/>
</dbReference>
<dbReference type="InterPro" id="IPR024079">
    <property type="entry name" value="MetalloPept_cat_dom_sf"/>
</dbReference>
<protein>
    <submittedName>
        <fullName evidence="6">Neprilysin-21</fullName>
    </submittedName>
</protein>
<feature type="chain" id="PRO_5027050226" evidence="3">
    <location>
        <begin position="20"/>
        <end position="609"/>
    </location>
</feature>
<evidence type="ECO:0000313" key="6">
    <source>
        <dbReference type="RefSeq" id="XP_030371404.1"/>
    </source>
</evidence>
<evidence type="ECO:0000259" key="4">
    <source>
        <dbReference type="Pfam" id="PF05649"/>
    </source>
</evidence>
<dbReference type="InterPro" id="IPR000718">
    <property type="entry name" value="Peptidase_M13"/>
</dbReference>
<dbReference type="PANTHER" id="PTHR11733:SF241">
    <property type="entry name" value="GH26575P-RELATED"/>
    <property type="match status" value="1"/>
</dbReference>
<dbReference type="GO" id="GO:0004222">
    <property type="term" value="F:metalloendopeptidase activity"/>
    <property type="evidence" value="ECO:0007669"/>
    <property type="project" value="InterPro"/>
</dbReference>
<dbReference type="GO" id="GO:0016485">
    <property type="term" value="P:protein processing"/>
    <property type="evidence" value="ECO:0007669"/>
    <property type="project" value="TreeGrafter"/>
</dbReference>
<keyword evidence="3" id="KW-0732">Signal</keyword>
<dbReference type="PROSITE" id="PS51885">
    <property type="entry name" value="NEPRILYSIN"/>
    <property type="match status" value="1"/>
</dbReference>
<organism evidence="5 6">
    <name type="scientific">Drosophila lebanonensis</name>
    <name type="common">Fruit fly</name>
    <name type="synonym">Scaptodrosophila lebanonensis</name>
    <dbReference type="NCBI Taxonomy" id="7225"/>
    <lineage>
        <taxon>Eukaryota</taxon>
        <taxon>Metazoa</taxon>
        <taxon>Ecdysozoa</taxon>
        <taxon>Arthropoda</taxon>
        <taxon>Hexapoda</taxon>
        <taxon>Insecta</taxon>
        <taxon>Pterygota</taxon>
        <taxon>Neoptera</taxon>
        <taxon>Endopterygota</taxon>
        <taxon>Diptera</taxon>
        <taxon>Brachycera</taxon>
        <taxon>Muscomorpha</taxon>
        <taxon>Ephydroidea</taxon>
        <taxon>Drosophilidae</taxon>
        <taxon>Scaptodrosophila</taxon>
    </lineage>
</organism>
<evidence type="ECO:0000256" key="3">
    <source>
        <dbReference type="SAM" id="SignalP"/>
    </source>
</evidence>
<reference evidence="6" key="1">
    <citation type="submission" date="2025-08" db="UniProtKB">
        <authorList>
            <consortium name="RefSeq"/>
        </authorList>
    </citation>
    <scope>IDENTIFICATION</scope>
    <source>
        <strain evidence="6">11010-0011.00</strain>
        <tissue evidence="6">Whole body</tissue>
    </source>
</reference>
<dbReference type="Gene3D" id="1.10.1380.10">
    <property type="entry name" value="Neutral endopeptidase , domain2"/>
    <property type="match status" value="1"/>
</dbReference>
<dbReference type="SUPFAM" id="SSF55486">
    <property type="entry name" value="Metalloproteases ('zincins'), catalytic domain"/>
    <property type="match status" value="1"/>
</dbReference>
<dbReference type="Proteomes" id="UP000504634">
    <property type="component" value="Unplaced"/>
</dbReference>
<keyword evidence="5" id="KW-1185">Reference proteome</keyword>
<evidence type="ECO:0000256" key="2">
    <source>
        <dbReference type="ARBA" id="ARBA00007357"/>
    </source>
</evidence>
<evidence type="ECO:0000256" key="1">
    <source>
        <dbReference type="ARBA" id="ARBA00004401"/>
    </source>
</evidence>